<name>A0A6P1E0L5_9GAMM</name>
<sequence>MSQEESQAEASVAERIGLKEPSSRRLRHWRRWLALIIVGLALLGVLFIAPSREDGPLFKTAEARRGDLRVEVTATGKLQPVTQVDVGTEVSGTILSVEVGFNDRVAQGQVMAKLDPDKSRAEERQSAAALALAEAQVDEAQATVSETGRKLGRTRDLIKKRLASPEELDTAEAAAERAVAALAVARAKVDQAQAKLDSDRRTLEKTVIRSPIDGIVLNRVVEPGQTVAASLQTPVLFTLAENLTQMELKVDVDEADVGQVEEGQTAVFTVDAYPSRTFPATITQVRFAPETVNGVVTFGALLAVDNADLSLRPGMTATADILVREESDVLLVPNAALRFMPPRQEGAKARPNLLSMLLPRRSRGTRQPSESTEKKPAGAVVWVLRDGVPASVDIETGFTDGARTQVVSGELEAGTEVLVGVEQGGRTP</sequence>
<feature type="domain" description="Multidrug resistance protein MdtA-like barrel-sandwich hybrid" evidence="7">
    <location>
        <begin position="83"/>
        <end position="236"/>
    </location>
</feature>
<accession>A0A6P1E0L5</accession>
<dbReference type="NCBIfam" id="TIGR01730">
    <property type="entry name" value="RND_mfp"/>
    <property type="match status" value="1"/>
</dbReference>
<reference evidence="10" key="1">
    <citation type="journal article" date="2020" name="Microbiol. Resour. Announc.">
        <title>Draft Genome Sequences of Thiorhodococcus mannitoliphagus and Thiorhodococcus minor, Purple Sulfur Photosynthetic Bacteria in the Gammaproteobacterial Family Chromatiaceae.</title>
        <authorList>
            <person name="Aviles F.A."/>
            <person name="Meyer T.E."/>
            <person name="Kyndt J.A."/>
        </authorList>
    </citation>
    <scope>NUCLEOTIDE SEQUENCE [LARGE SCALE GENOMIC DNA]</scope>
    <source>
        <strain evidence="10">DSM 18266</strain>
    </source>
</reference>
<dbReference type="InterPro" id="IPR058792">
    <property type="entry name" value="Beta-barrel_RND_2"/>
</dbReference>
<dbReference type="Gene3D" id="2.40.50.100">
    <property type="match status" value="1"/>
</dbReference>
<dbReference type="EMBL" id="JAAIJR010000183">
    <property type="protein sequence ID" value="NEX23310.1"/>
    <property type="molecule type" value="Genomic_DNA"/>
</dbReference>
<dbReference type="GO" id="GO:0019898">
    <property type="term" value="C:extrinsic component of membrane"/>
    <property type="evidence" value="ECO:0007669"/>
    <property type="project" value="InterPro"/>
</dbReference>
<dbReference type="Pfam" id="PF25876">
    <property type="entry name" value="HH_MFP_RND"/>
    <property type="match status" value="1"/>
</dbReference>
<evidence type="ECO:0000256" key="4">
    <source>
        <dbReference type="SAM" id="Coils"/>
    </source>
</evidence>
<evidence type="ECO:0000256" key="2">
    <source>
        <dbReference type="ARBA" id="ARBA00009477"/>
    </source>
</evidence>
<proteinExistence type="inferred from homology"/>
<dbReference type="AlphaFoldDB" id="A0A6P1E0L5"/>
<dbReference type="Proteomes" id="UP000471640">
    <property type="component" value="Unassembled WGS sequence"/>
</dbReference>
<keyword evidence="3 4" id="KW-0175">Coiled coil</keyword>
<evidence type="ECO:0000256" key="5">
    <source>
        <dbReference type="SAM" id="Phobius"/>
    </source>
</evidence>
<evidence type="ECO:0000259" key="8">
    <source>
        <dbReference type="Pfam" id="PF25954"/>
    </source>
</evidence>
<evidence type="ECO:0000256" key="1">
    <source>
        <dbReference type="ARBA" id="ARBA00004196"/>
    </source>
</evidence>
<dbReference type="PANTHER" id="PTHR32347:SF14">
    <property type="entry name" value="EFFLUX SYSTEM COMPONENT YKNX-RELATED"/>
    <property type="match status" value="1"/>
</dbReference>
<evidence type="ECO:0000256" key="3">
    <source>
        <dbReference type="ARBA" id="ARBA00023054"/>
    </source>
</evidence>
<dbReference type="Pfam" id="PF25954">
    <property type="entry name" value="Beta-barrel_RND_2"/>
    <property type="match status" value="1"/>
</dbReference>
<evidence type="ECO:0000313" key="9">
    <source>
        <dbReference type="EMBL" id="NEX23310.1"/>
    </source>
</evidence>
<evidence type="ECO:0000259" key="6">
    <source>
        <dbReference type="Pfam" id="PF25876"/>
    </source>
</evidence>
<dbReference type="GO" id="GO:0022857">
    <property type="term" value="F:transmembrane transporter activity"/>
    <property type="evidence" value="ECO:0007669"/>
    <property type="project" value="InterPro"/>
</dbReference>
<feature type="domain" description="Multidrug resistance protein MdtA-like alpha-helical hairpin" evidence="6">
    <location>
        <begin position="130"/>
        <end position="197"/>
    </location>
</feature>
<keyword evidence="5" id="KW-0812">Transmembrane</keyword>
<protein>
    <submittedName>
        <fullName evidence="9">Efflux RND transporter periplasmic adaptor subunit</fullName>
    </submittedName>
</protein>
<dbReference type="Gene3D" id="2.40.30.170">
    <property type="match status" value="1"/>
</dbReference>
<feature type="domain" description="CusB-like beta-barrel" evidence="8">
    <location>
        <begin position="248"/>
        <end position="320"/>
    </location>
</feature>
<organism evidence="9 10">
    <name type="scientific">Thiorhodococcus mannitoliphagus</name>
    <dbReference type="NCBI Taxonomy" id="329406"/>
    <lineage>
        <taxon>Bacteria</taxon>
        <taxon>Pseudomonadati</taxon>
        <taxon>Pseudomonadota</taxon>
        <taxon>Gammaproteobacteria</taxon>
        <taxon>Chromatiales</taxon>
        <taxon>Chromatiaceae</taxon>
        <taxon>Thiorhodococcus</taxon>
    </lineage>
</organism>
<comment type="subcellular location">
    <subcellularLocation>
        <location evidence="1">Cell envelope</location>
    </subcellularLocation>
</comment>
<dbReference type="GO" id="GO:1990195">
    <property type="term" value="C:macrolide transmembrane transporter complex"/>
    <property type="evidence" value="ECO:0007669"/>
    <property type="project" value="InterPro"/>
</dbReference>
<dbReference type="InterPro" id="IPR050465">
    <property type="entry name" value="UPF0194_transport"/>
</dbReference>
<dbReference type="RefSeq" id="WP_164656748.1">
    <property type="nucleotide sequence ID" value="NZ_JAAIJR010000183.1"/>
</dbReference>
<dbReference type="Pfam" id="PF25917">
    <property type="entry name" value="BSH_RND"/>
    <property type="match status" value="1"/>
</dbReference>
<gene>
    <name evidence="9" type="ORF">G3480_23935</name>
</gene>
<evidence type="ECO:0000259" key="7">
    <source>
        <dbReference type="Pfam" id="PF25917"/>
    </source>
</evidence>
<comment type="caution">
    <text evidence="9">The sequence shown here is derived from an EMBL/GenBank/DDBJ whole genome shotgun (WGS) entry which is preliminary data.</text>
</comment>
<dbReference type="Gene3D" id="6.10.140.1990">
    <property type="match status" value="1"/>
</dbReference>
<dbReference type="PANTHER" id="PTHR32347">
    <property type="entry name" value="EFFLUX SYSTEM COMPONENT YKNX-RELATED"/>
    <property type="match status" value="1"/>
</dbReference>
<keyword evidence="10" id="KW-1185">Reference proteome</keyword>
<feature type="transmembrane region" description="Helical" evidence="5">
    <location>
        <begin position="32"/>
        <end position="49"/>
    </location>
</feature>
<feature type="coiled-coil region" evidence="4">
    <location>
        <begin position="130"/>
        <end position="202"/>
    </location>
</feature>
<dbReference type="InterPro" id="IPR006143">
    <property type="entry name" value="RND_pump_MFP"/>
</dbReference>
<dbReference type="SUPFAM" id="SSF111369">
    <property type="entry name" value="HlyD-like secretion proteins"/>
    <property type="match status" value="1"/>
</dbReference>
<keyword evidence="5" id="KW-0472">Membrane</keyword>
<dbReference type="GO" id="GO:0030313">
    <property type="term" value="C:cell envelope"/>
    <property type="evidence" value="ECO:0007669"/>
    <property type="project" value="UniProtKB-SubCell"/>
</dbReference>
<dbReference type="GO" id="GO:1990961">
    <property type="term" value="P:xenobiotic detoxification by transmembrane export across the plasma membrane"/>
    <property type="evidence" value="ECO:0007669"/>
    <property type="project" value="InterPro"/>
</dbReference>
<dbReference type="InterPro" id="IPR058624">
    <property type="entry name" value="MdtA-like_HH"/>
</dbReference>
<evidence type="ECO:0000313" key="10">
    <source>
        <dbReference type="Proteomes" id="UP000471640"/>
    </source>
</evidence>
<comment type="similarity">
    <text evidence="2">Belongs to the membrane fusion protein (MFP) (TC 8.A.1) family.</text>
</comment>
<dbReference type="InterPro" id="IPR030190">
    <property type="entry name" value="MacA_alpha-hairpin_sf"/>
</dbReference>
<keyword evidence="5" id="KW-1133">Transmembrane helix</keyword>
<dbReference type="InterPro" id="IPR058625">
    <property type="entry name" value="MdtA-like_BSH"/>
</dbReference>
<reference evidence="9 10" key="2">
    <citation type="submission" date="2020-02" db="EMBL/GenBank/DDBJ databases">
        <title>Genome sequences of Thiorhodococcus mannitoliphagus and Thiorhodococcus minor, purple sulfur photosynthetic bacteria in the gammaproteobacterial family, Chromatiaceae.</title>
        <authorList>
            <person name="Aviles F.A."/>
            <person name="Meyer T.E."/>
            <person name="Kyndt J.A."/>
        </authorList>
    </citation>
    <scope>NUCLEOTIDE SEQUENCE [LARGE SCALE GENOMIC DNA]</scope>
    <source>
        <strain evidence="9 10">DSM 18266</strain>
    </source>
</reference>